<protein>
    <submittedName>
        <fullName evidence="2">Uncharacterized protein</fullName>
    </submittedName>
</protein>
<dbReference type="AlphaFoldDB" id="A0A840AC61"/>
<comment type="caution">
    <text evidence="2">The sequence shown here is derived from an EMBL/GenBank/DDBJ whole genome shotgun (WGS) entry which is preliminary data.</text>
</comment>
<proteinExistence type="predicted"/>
<organism evidence="2 3">
    <name type="scientific">Roseococcus suduntuyensis</name>
    <dbReference type="NCBI Taxonomy" id="455361"/>
    <lineage>
        <taxon>Bacteria</taxon>
        <taxon>Pseudomonadati</taxon>
        <taxon>Pseudomonadota</taxon>
        <taxon>Alphaproteobacteria</taxon>
        <taxon>Acetobacterales</taxon>
        <taxon>Roseomonadaceae</taxon>
        <taxon>Roseococcus</taxon>
    </lineage>
</organism>
<gene>
    <name evidence="2" type="ORF">GGQ83_002120</name>
</gene>
<keyword evidence="3" id="KW-1185">Reference proteome</keyword>
<evidence type="ECO:0000313" key="2">
    <source>
        <dbReference type="EMBL" id="MBB3898677.1"/>
    </source>
</evidence>
<evidence type="ECO:0000256" key="1">
    <source>
        <dbReference type="SAM" id="SignalP"/>
    </source>
</evidence>
<feature type="chain" id="PRO_5032408344" evidence="1">
    <location>
        <begin position="27"/>
        <end position="192"/>
    </location>
</feature>
<accession>A0A840AC61</accession>
<feature type="signal peptide" evidence="1">
    <location>
        <begin position="1"/>
        <end position="26"/>
    </location>
</feature>
<evidence type="ECO:0000313" key="3">
    <source>
        <dbReference type="Proteomes" id="UP000553193"/>
    </source>
</evidence>
<name>A0A840AC61_9PROT</name>
<dbReference type="Proteomes" id="UP000553193">
    <property type="component" value="Unassembled WGS sequence"/>
</dbReference>
<sequence>MTSTPLRLMAGAALVALSVAAAPARADDIRDAIAEAARTYAAGDLAGARAALGEAQQLLQQRAADGVAAALPDALPGWTAEDAETQAAGVSLFGGMTQASRRYRNAAGETVEIQIMADNPMLAQFAMILANPAMAGAMGRLIRVGPHRAVQGNDGQITMLLKNRYLVQVGGSAPAPARLAYAQAVDQARLPD</sequence>
<dbReference type="RefSeq" id="WP_184383773.1">
    <property type="nucleotide sequence ID" value="NZ_JACIDJ010000003.1"/>
</dbReference>
<dbReference type="EMBL" id="JACIDJ010000003">
    <property type="protein sequence ID" value="MBB3898677.1"/>
    <property type="molecule type" value="Genomic_DNA"/>
</dbReference>
<reference evidence="2 3" key="1">
    <citation type="submission" date="2020-08" db="EMBL/GenBank/DDBJ databases">
        <title>Genomic Encyclopedia of Type Strains, Phase IV (KMG-IV): sequencing the most valuable type-strain genomes for metagenomic binning, comparative biology and taxonomic classification.</title>
        <authorList>
            <person name="Goeker M."/>
        </authorList>
    </citation>
    <scope>NUCLEOTIDE SEQUENCE [LARGE SCALE GENOMIC DNA]</scope>
    <source>
        <strain evidence="2 3">DSM 19979</strain>
    </source>
</reference>
<keyword evidence="1" id="KW-0732">Signal</keyword>